<proteinExistence type="predicted"/>
<feature type="compositionally biased region" description="Polar residues" evidence="1">
    <location>
        <begin position="346"/>
        <end position="360"/>
    </location>
</feature>
<organism evidence="2 3">
    <name type="scientific">Cyphellophora attinorum</name>
    <dbReference type="NCBI Taxonomy" id="1664694"/>
    <lineage>
        <taxon>Eukaryota</taxon>
        <taxon>Fungi</taxon>
        <taxon>Dikarya</taxon>
        <taxon>Ascomycota</taxon>
        <taxon>Pezizomycotina</taxon>
        <taxon>Eurotiomycetes</taxon>
        <taxon>Chaetothyriomycetidae</taxon>
        <taxon>Chaetothyriales</taxon>
        <taxon>Cyphellophoraceae</taxon>
        <taxon>Cyphellophora</taxon>
    </lineage>
</organism>
<dbReference type="OrthoDB" id="40334at2759"/>
<feature type="compositionally biased region" description="Polar residues" evidence="1">
    <location>
        <begin position="327"/>
        <end position="339"/>
    </location>
</feature>
<dbReference type="GeneID" id="28731080"/>
<dbReference type="InterPro" id="IPR032801">
    <property type="entry name" value="PXL2A/B/C"/>
</dbReference>
<reference evidence="2 3" key="1">
    <citation type="submission" date="2015-06" db="EMBL/GenBank/DDBJ databases">
        <title>Draft genome of the ant-associated black yeast Phialophora attae CBS 131958.</title>
        <authorList>
            <person name="Moreno L.F."/>
            <person name="Stielow B.J."/>
            <person name="de Hoog S."/>
            <person name="Vicente V.A."/>
            <person name="Weiss V.A."/>
            <person name="de Vries M."/>
            <person name="Cruz L.M."/>
            <person name="Souza E.M."/>
        </authorList>
    </citation>
    <scope>NUCLEOTIDE SEQUENCE [LARGE SCALE GENOMIC DNA]</scope>
    <source>
        <strain evidence="2 3">CBS 131958</strain>
    </source>
</reference>
<evidence type="ECO:0000313" key="3">
    <source>
        <dbReference type="Proteomes" id="UP000038010"/>
    </source>
</evidence>
<name>A0A0N1NXQ5_9EURO</name>
<keyword evidence="3" id="KW-1185">Reference proteome</keyword>
<feature type="region of interest" description="Disordered" evidence="1">
    <location>
        <begin position="384"/>
        <end position="458"/>
    </location>
</feature>
<dbReference type="AlphaFoldDB" id="A0A0N1NXQ5"/>
<feature type="compositionally biased region" description="Basic and acidic residues" evidence="1">
    <location>
        <begin position="384"/>
        <end position="414"/>
    </location>
</feature>
<evidence type="ECO:0000313" key="2">
    <source>
        <dbReference type="EMBL" id="KPI35886.1"/>
    </source>
</evidence>
<gene>
    <name evidence="2" type="ORF">AB675_10429</name>
</gene>
<evidence type="ECO:0000256" key="1">
    <source>
        <dbReference type="SAM" id="MobiDB-lite"/>
    </source>
</evidence>
<dbReference type="RefSeq" id="XP_017995849.1">
    <property type="nucleotide sequence ID" value="XM_018139200.1"/>
</dbReference>
<dbReference type="Pfam" id="PF13911">
    <property type="entry name" value="AhpC-TSA_2"/>
    <property type="match status" value="1"/>
</dbReference>
<dbReference type="Proteomes" id="UP000038010">
    <property type="component" value="Unassembled WGS sequence"/>
</dbReference>
<feature type="compositionally biased region" description="Basic and acidic residues" evidence="1">
    <location>
        <begin position="421"/>
        <end position="430"/>
    </location>
</feature>
<feature type="region of interest" description="Disordered" evidence="1">
    <location>
        <begin position="271"/>
        <end position="372"/>
    </location>
</feature>
<feature type="compositionally biased region" description="Polar residues" evidence="1">
    <location>
        <begin position="532"/>
        <end position="543"/>
    </location>
</feature>
<comment type="caution">
    <text evidence="2">The sequence shown here is derived from an EMBL/GenBank/DDBJ whole genome shotgun (WGS) entry which is preliminary data.</text>
</comment>
<feature type="region of interest" description="Disordered" evidence="1">
    <location>
        <begin position="528"/>
        <end position="554"/>
    </location>
</feature>
<dbReference type="PANTHER" id="PTHR28630">
    <property type="match status" value="1"/>
</dbReference>
<sequence>MRPSTNQNLLLPLPGTPTALPEFGRPSSDEVHIFQPDEPPSQNSLRRLANYPLYDSSGASLPLSSLFSPTCLRKTRMLLIFIRNFFCGNCQQYLVKLNEVMPPSSLPADTALAIIGCGAPTLLPSYLELTHCPYPIYTDPSAQLYPKLNMQRTLKMGDYAPDYIHTGIFVSSLQSIVQGLKRLPKGDVRKAGNMDQNGGEFLFVRREGSVGWGGDCWADDWRVTWCHRMRNTRDHTEAARLRIVLGIDKDPSQKWPLAAGMTERDRYRTVGKPWANGSKTTTKITSPAMGKENEKPLKHKRSTTLSSLRTLTSNGNSNGTKRHRVLQSISNTISRPGTSRTHKKSASASPNPQQMSSPFVSEQDGFDPSAPAPRTVAMAAWDRPEELKSGYSDREVLQKSESHGRPVQQPEKKDKKISKSKAKDESEDKSQSQTTRILSATSREQPTTRKRATSRSKAAAQVLNLRLAPITKGNIAKFNKSTDNVALGTGDSESHVAIFSVVTPAQTTGRPSVSAARLDRDVYYTYGEPGTANGQSSVRSSLDGQLGSPLPLPVGGPVGGSVPIGVGGIFERMGTTGRAKDRVQGLGMAVRA</sequence>
<accession>A0A0N1NXQ5</accession>
<dbReference type="EMBL" id="LFJN01000035">
    <property type="protein sequence ID" value="KPI35886.1"/>
    <property type="molecule type" value="Genomic_DNA"/>
</dbReference>
<dbReference type="InterPro" id="IPR036249">
    <property type="entry name" value="Thioredoxin-like_sf"/>
</dbReference>
<dbReference type="STRING" id="1664694.A0A0N1NXQ5"/>
<feature type="compositionally biased region" description="Polar residues" evidence="1">
    <location>
        <begin position="431"/>
        <end position="445"/>
    </location>
</feature>
<feature type="compositionally biased region" description="Low complexity" evidence="1">
    <location>
        <begin position="303"/>
        <end position="313"/>
    </location>
</feature>
<dbReference type="PANTHER" id="PTHR28630:SF3">
    <property type="entry name" value="PEROXIREDOXIN-LIKE 2C"/>
    <property type="match status" value="1"/>
</dbReference>
<dbReference type="SUPFAM" id="SSF52833">
    <property type="entry name" value="Thioredoxin-like"/>
    <property type="match status" value="1"/>
</dbReference>
<dbReference type="VEuPathDB" id="FungiDB:AB675_10429"/>
<protein>
    <submittedName>
        <fullName evidence="2">Thioredoxin-like protein AAED1</fullName>
    </submittedName>
</protein>